<name>A0A518G7U0_9BACT</name>
<organism evidence="2 3">
    <name type="scientific">Aureliella helgolandensis</name>
    <dbReference type="NCBI Taxonomy" id="2527968"/>
    <lineage>
        <taxon>Bacteria</taxon>
        <taxon>Pseudomonadati</taxon>
        <taxon>Planctomycetota</taxon>
        <taxon>Planctomycetia</taxon>
        <taxon>Pirellulales</taxon>
        <taxon>Pirellulaceae</taxon>
        <taxon>Aureliella</taxon>
    </lineage>
</organism>
<evidence type="ECO:0000313" key="3">
    <source>
        <dbReference type="Proteomes" id="UP000318017"/>
    </source>
</evidence>
<protein>
    <submittedName>
        <fullName evidence="2">Uncharacterized protein</fullName>
    </submittedName>
</protein>
<proteinExistence type="predicted"/>
<evidence type="ECO:0000313" key="2">
    <source>
        <dbReference type="EMBL" id="QDV24653.1"/>
    </source>
</evidence>
<dbReference type="Proteomes" id="UP000318017">
    <property type="component" value="Chromosome"/>
</dbReference>
<sequence length="85" mass="9302">MTRGYYGNGVMDTTAPVSRPADRKIPTIAWGALRMPDCEESLANPSQGELDQGEPDQDEPDQDEPDQDEPDQDEPDQGGACLMVH</sequence>
<evidence type="ECO:0000256" key="1">
    <source>
        <dbReference type="SAM" id="MobiDB-lite"/>
    </source>
</evidence>
<gene>
    <name evidence="2" type="ORF">Q31a_29730</name>
</gene>
<dbReference type="EMBL" id="CP036298">
    <property type="protein sequence ID" value="QDV24653.1"/>
    <property type="molecule type" value="Genomic_DNA"/>
</dbReference>
<dbReference type="KEGG" id="ahel:Q31a_29730"/>
<accession>A0A518G7U0</accession>
<feature type="region of interest" description="Disordered" evidence="1">
    <location>
        <begin position="1"/>
        <end position="21"/>
    </location>
</feature>
<feature type="region of interest" description="Disordered" evidence="1">
    <location>
        <begin position="39"/>
        <end position="85"/>
    </location>
</feature>
<feature type="compositionally biased region" description="Acidic residues" evidence="1">
    <location>
        <begin position="51"/>
        <end position="76"/>
    </location>
</feature>
<dbReference type="AlphaFoldDB" id="A0A518G7U0"/>
<reference evidence="2 3" key="1">
    <citation type="submission" date="2019-02" db="EMBL/GenBank/DDBJ databases">
        <title>Deep-cultivation of Planctomycetes and their phenomic and genomic characterization uncovers novel biology.</title>
        <authorList>
            <person name="Wiegand S."/>
            <person name="Jogler M."/>
            <person name="Boedeker C."/>
            <person name="Pinto D."/>
            <person name="Vollmers J."/>
            <person name="Rivas-Marin E."/>
            <person name="Kohn T."/>
            <person name="Peeters S.H."/>
            <person name="Heuer A."/>
            <person name="Rast P."/>
            <person name="Oberbeckmann S."/>
            <person name="Bunk B."/>
            <person name="Jeske O."/>
            <person name="Meyerdierks A."/>
            <person name="Storesund J.E."/>
            <person name="Kallscheuer N."/>
            <person name="Luecker S."/>
            <person name="Lage O.M."/>
            <person name="Pohl T."/>
            <person name="Merkel B.J."/>
            <person name="Hornburger P."/>
            <person name="Mueller R.-W."/>
            <person name="Bruemmer F."/>
            <person name="Labrenz M."/>
            <person name="Spormann A.M."/>
            <person name="Op den Camp H."/>
            <person name="Overmann J."/>
            <person name="Amann R."/>
            <person name="Jetten M.S.M."/>
            <person name="Mascher T."/>
            <person name="Medema M.H."/>
            <person name="Devos D.P."/>
            <person name="Kaster A.-K."/>
            <person name="Ovreas L."/>
            <person name="Rohde M."/>
            <person name="Galperin M.Y."/>
            <person name="Jogler C."/>
        </authorList>
    </citation>
    <scope>NUCLEOTIDE SEQUENCE [LARGE SCALE GENOMIC DNA]</scope>
    <source>
        <strain evidence="2 3">Q31a</strain>
    </source>
</reference>
<keyword evidence="3" id="KW-1185">Reference proteome</keyword>